<evidence type="ECO:0000256" key="1">
    <source>
        <dbReference type="SAM" id="Phobius"/>
    </source>
</evidence>
<feature type="transmembrane region" description="Helical" evidence="1">
    <location>
        <begin position="261"/>
        <end position="286"/>
    </location>
</feature>
<reference evidence="2 3" key="1">
    <citation type="submission" date="2019-02" db="EMBL/GenBank/DDBJ databases">
        <title>Deep-cultivation of Planctomycetes and their phenomic and genomic characterization uncovers novel biology.</title>
        <authorList>
            <person name="Wiegand S."/>
            <person name="Jogler M."/>
            <person name="Boedeker C."/>
            <person name="Pinto D."/>
            <person name="Vollmers J."/>
            <person name="Rivas-Marin E."/>
            <person name="Kohn T."/>
            <person name="Peeters S.H."/>
            <person name="Heuer A."/>
            <person name="Rast P."/>
            <person name="Oberbeckmann S."/>
            <person name="Bunk B."/>
            <person name="Jeske O."/>
            <person name="Meyerdierks A."/>
            <person name="Storesund J.E."/>
            <person name="Kallscheuer N."/>
            <person name="Luecker S."/>
            <person name="Lage O.M."/>
            <person name="Pohl T."/>
            <person name="Merkel B.J."/>
            <person name="Hornburger P."/>
            <person name="Mueller R.-W."/>
            <person name="Bruemmer F."/>
            <person name="Labrenz M."/>
            <person name="Spormann A.M."/>
            <person name="Op Den Camp H."/>
            <person name="Overmann J."/>
            <person name="Amann R."/>
            <person name="Jetten M.S.M."/>
            <person name="Mascher T."/>
            <person name="Medema M.H."/>
            <person name="Devos D.P."/>
            <person name="Kaster A.-K."/>
            <person name="Ovreas L."/>
            <person name="Rohde M."/>
            <person name="Galperin M.Y."/>
            <person name="Jogler C."/>
        </authorList>
    </citation>
    <scope>NUCLEOTIDE SEQUENCE [LARGE SCALE GENOMIC DNA]</scope>
    <source>
        <strain evidence="2 3">Pla100</strain>
    </source>
</reference>
<feature type="transmembrane region" description="Helical" evidence="1">
    <location>
        <begin position="387"/>
        <end position="409"/>
    </location>
</feature>
<feature type="transmembrane region" description="Helical" evidence="1">
    <location>
        <begin position="343"/>
        <end position="363"/>
    </location>
</feature>
<dbReference type="AlphaFoldDB" id="A0A5C6A6B7"/>
<feature type="transmembrane region" description="Helical" evidence="1">
    <location>
        <begin position="463"/>
        <end position="487"/>
    </location>
</feature>
<feature type="transmembrane region" description="Helical" evidence="1">
    <location>
        <begin position="101"/>
        <end position="119"/>
    </location>
</feature>
<keyword evidence="1" id="KW-0812">Transmembrane</keyword>
<feature type="transmembrane region" description="Helical" evidence="1">
    <location>
        <begin position="528"/>
        <end position="549"/>
    </location>
</feature>
<feature type="transmembrane region" description="Helical" evidence="1">
    <location>
        <begin position="155"/>
        <end position="174"/>
    </location>
</feature>
<feature type="transmembrane region" description="Helical" evidence="1">
    <location>
        <begin position="17"/>
        <end position="38"/>
    </location>
</feature>
<evidence type="ECO:0000313" key="3">
    <source>
        <dbReference type="Proteomes" id="UP000316213"/>
    </source>
</evidence>
<keyword evidence="1" id="KW-0472">Membrane</keyword>
<sequence length="555" mass="62246">MLECYAVTRLTWQRIRIASTLVIAIMVTGIAIAITFRLVYPQAAIFFVIVGFLPAAIWSLLVFDTDLQNSVEGIETGYDPWLLRMPIATWKLAIIPASMRAAMVGGTWVLYAVVLSYILDTEMPKTIPAIVFATAAVWLAGATWRPFSRVLTRSIAGVSLFVVVNSWAFLLIWADLEAARFANAGHFWRIGLLGIAIMVLLAGFWFAERCLVLARHQPDGRVSASARRSKWNLWCEEWFSRPIANKVLIAEPKRALAWHDWFSIPIGTKILIGCFGMALLGFVIWVPLKAGVMLTVLFGLVFCLSQLSLVVCNPQKDGRVLPPYLVASPLRDREFAWWRAGSIVRMFGWSIVATILISLIWLVRGTRLGLWQAWSTEMATHYETDRAALRIIVSLAVVVLVATLGRSLTGLWSAMLGRPRVHLYAMILSMSWILAPIFVFPVWMLKQTDYESAIANAWWWAGWLPWVGWSWLLVKSLGVMAASVLVVRSGLATFAQVFQLVIGWIAIVSVSFAVLVFLNPEPMIRPTWIGLALAFLLPLARVVILPYSVHLDRHR</sequence>
<protein>
    <submittedName>
        <fullName evidence="2">Uncharacterized protein</fullName>
    </submittedName>
</protein>
<feature type="transmembrane region" description="Helical" evidence="1">
    <location>
        <begin position="421"/>
        <end position="443"/>
    </location>
</feature>
<keyword evidence="1" id="KW-1133">Transmembrane helix</keyword>
<gene>
    <name evidence="2" type="ORF">Pla100_30850</name>
</gene>
<proteinExistence type="predicted"/>
<keyword evidence="3" id="KW-1185">Reference proteome</keyword>
<accession>A0A5C6A6B7</accession>
<name>A0A5C6A6B7_9BACT</name>
<feature type="transmembrane region" description="Helical" evidence="1">
    <location>
        <begin position="44"/>
        <end position="63"/>
    </location>
</feature>
<organism evidence="2 3">
    <name type="scientific">Neorhodopirellula pilleata</name>
    <dbReference type="NCBI Taxonomy" id="2714738"/>
    <lineage>
        <taxon>Bacteria</taxon>
        <taxon>Pseudomonadati</taxon>
        <taxon>Planctomycetota</taxon>
        <taxon>Planctomycetia</taxon>
        <taxon>Pirellulales</taxon>
        <taxon>Pirellulaceae</taxon>
        <taxon>Neorhodopirellula</taxon>
    </lineage>
</organism>
<feature type="transmembrane region" description="Helical" evidence="1">
    <location>
        <begin position="494"/>
        <end position="516"/>
    </location>
</feature>
<feature type="transmembrane region" description="Helical" evidence="1">
    <location>
        <begin position="292"/>
        <end position="312"/>
    </location>
</feature>
<feature type="transmembrane region" description="Helical" evidence="1">
    <location>
        <begin position="186"/>
        <end position="207"/>
    </location>
</feature>
<evidence type="ECO:0000313" key="2">
    <source>
        <dbReference type="EMBL" id="TWT95444.1"/>
    </source>
</evidence>
<comment type="caution">
    <text evidence="2">The sequence shown here is derived from an EMBL/GenBank/DDBJ whole genome shotgun (WGS) entry which is preliminary data.</text>
</comment>
<dbReference type="EMBL" id="SJPM01000006">
    <property type="protein sequence ID" value="TWT95444.1"/>
    <property type="molecule type" value="Genomic_DNA"/>
</dbReference>
<dbReference type="Proteomes" id="UP000316213">
    <property type="component" value="Unassembled WGS sequence"/>
</dbReference>
<feature type="transmembrane region" description="Helical" evidence="1">
    <location>
        <begin position="125"/>
        <end position="143"/>
    </location>
</feature>